<feature type="chain" id="PRO_5037800806" evidence="6">
    <location>
        <begin position="18"/>
        <end position="1214"/>
    </location>
</feature>
<dbReference type="InterPro" id="IPR042226">
    <property type="entry name" value="eFR1_2_sf"/>
</dbReference>
<keyword evidence="6" id="KW-0732">Signal</keyword>
<evidence type="ECO:0000313" key="8">
    <source>
        <dbReference type="Proteomes" id="UP000887574"/>
    </source>
</evidence>
<feature type="domain" description="Granulins" evidence="7">
    <location>
        <begin position="53"/>
        <end position="66"/>
    </location>
</feature>
<evidence type="ECO:0000256" key="3">
    <source>
        <dbReference type="ARBA" id="ARBA00022525"/>
    </source>
</evidence>
<evidence type="ECO:0000313" key="9">
    <source>
        <dbReference type="WBParaSite" id="jg13868"/>
    </source>
</evidence>
<dbReference type="SUPFAM" id="SSF57277">
    <property type="entry name" value="Granulin repeat"/>
    <property type="match status" value="1"/>
</dbReference>
<dbReference type="SUPFAM" id="SSF53137">
    <property type="entry name" value="Translational machinery components"/>
    <property type="match status" value="1"/>
</dbReference>
<dbReference type="PANTHER" id="PTHR12274:SF3">
    <property type="entry name" value="PROGRANULIN"/>
    <property type="match status" value="1"/>
</dbReference>
<dbReference type="AlphaFoldDB" id="A0A915CZQ7"/>
<evidence type="ECO:0000256" key="1">
    <source>
        <dbReference type="ARBA" id="ARBA00004613"/>
    </source>
</evidence>
<dbReference type="InterPro" id="IPR029064">
    <property type="entry name" value="Ribosomal_eL30-like_sf"/>
</dbReference>
<dbReference type="Proteomes" id="UP000887574">
    <property type="component" value="Unplaced"/>
</dbReference>
<dbReference type="GO" id="GO:0005576">
    <property type="term" value="C:extracellular region"/>
    <property type="evidence" value="ECO:0007669"/>
    <property type="project" value="UniProtKB-SubCell"/>
</dbReference>
<protein>
    <submittedName>
        <fullName evidence="9">Granulins domain-containing protein</fullName>
    </submittedName>
</protein>
<feature type="region of interest" description="Disordered" evidence="5">
    <location>
        <begin position="852"/>
        <end position="900"/>
    </location>
</feature>
<evidence type="ECO:0000256" key="4">
    <source>
        <dbReference type="ARBA" id="ARBA00023157"/>
    </source>
</evidence>
<feature type="compositionally biased region" description="Basic residues" evidence="5">
    <location>
        <begin position="856"/>
        <end position="867"/>
    </location>
</feature>
<evidence type="ECO:0000259" key="7">
    <source>
        <dbReference type="PROSITE" id="PS00799"/>
    </source>
</evidence>
<feature type="signal peptide" evidence="6">
    <location>
        <begin position="1"/>
        <end position="17"/>
    </location>
</feature>
<dbReference type="Gene3D" id="3.30.420.60">
    <property type="entry name" value="eRF1 domain 2"/>
    <property type="match status" value="1"/>
</dbReference>
<organism evidence="8 9">
    <name type="scientific">Ditylenchus dipsaci</name>
    <dbReference type="NCBI Taxonomy" id="166011"/>
    <lineage>
        <taxon>Eukaryota</taxon>
        <taxon>Metazoa</taxon>
        <taxon>Ecdysozoa</taxon>
        <taxon>Nematoda</taxon>
        <taxon>Chromadorea</taxon>
        <taxon>Rhabditida</taxon>
        <taxon>Tylenchina</taxon>
        <taxon>Tylenchomorpha</taxon>
        <taxon>Sphaerularioidea</taxon>
        <taxon>Anguinidae</taxon>
        <taxon>Anguininae</taxon>
        <taxon>Ditylenchus</taxon>
    </lineage>
</organism>
<keyword evidence="3" id="KW-0964">Secreted</keyword>
<name>A0A915CZQ7_9BILA</name>
<sequence>MLLVSVLSLLCISFSAAAIICPDKLSECPDETTCCQLEGGSFGCCPLEKAVCCADKLHCCPQATTCDTEHGRCNSGRLHLPIHKKQPSQPVQSSSKGRRELLAQWAAAIATQKQHNLAKLNHETDLALSREEVTCPDKKSKCPAHTTCCALNLYTDEEDSSDFVALGPEGVDTVYGCCPAEHAVCCPDKLHCCPEGTTCDVQESRCVQQQTGYSRPWLEKFGSTKIIRKPAVALDGPSHMTCHSRKLTEDELWELQGYQQGNTDYHSVSQCLSGNTCCLQTAYNEHKPTCCPFSKGQCCAGGTHCCPSGFHCTTLDRKCMKMDANIGSTVLSVSSKSTTRAKERLTTPEVVANDVECPDGSKCGPLNSCCPVRSTAQGHVQSYECCPLSKANCCADTCCPLGYACTQGKRCEKNSLLELISSFGCSFLHEIGLLLRMICLCLRPDREPMFKQNLFSDGREAMLVWKNLRSSYKKKKDKKLPSGSASEPEKQKWVHYAEMDFLKNHIEDRIAQSSTLVQCPELVIDEEGENQLTSKRECLSSPLSQSSPVVRKKARVLDEFESKMLELVEKEEVCTLARDVDDKMKKISGVQHARMKMAFERAVREQIYQVDEYLLDNQMLRSKLALLVLLRRRKRLKKGRRYWVHPLWRNRPELGAYSALLPQLKANPDKFIDYMRMNPEVFATLLQALNERLTKYSIRTPICAEERLMLTIRHLATGESYRSLSFQFRMGCMTVCRIISDTCSAIYEVLRQDYLAMPKTAEEWHQVALRFWEKSNIPNTLGAIDGKHVLIRKPAGSGTNFFNYKSRTSTVLMAICDADYNCIYASFGHYGHMSDGLKNNLIILPLPARKEVVGRTRSKSPKPRQLRKQANEERKVLERSESAKGGLHAKNNDTPHTLQRSYSENDKYSFAGAIVVTGNHYLLSLVSGNNKIKVLNDKSVHMRGATRRGGQSAPRFGRINKMNKQTFLKNIAEDAYKRFTQDGRPIISTLIIAGIAQGKDKLLSMLDKSLQNLVSSVSSVNQKGEGGLNQALKKLEKDLSLGNLQIEQEALDNFFTQLADKRCVYTFNSVIKEIEEQKVKKLVVYEHLDMKGCTIRHIDGTERFQFMTNKQIQDFNKGIKPKHIKERLVEPCQELAEYVEGNFAKVSVIRISEETIKQAKYKVSLVIMEALQVFCTWIICHPKPQTWKATTKATMEVTGKATQTVNSKALFKEC</sequence>
<dbReference type="InterPro" id="IPR039036">
    <property type="entry name" value="Granulin_fam"/>
</dbReference>
<dbReference type="Gene3D" id="3.30.1330.30">
    <property type="match status" value="1"/>
</dbReference>
<dbReference type="InterPro" id="IPR005141">
    <property type="entry name" value="eRF1_2"/>
</dbReference>
<dbReference type="Pfam" id="PF00396">
    <property type="entry name" value="Granulin"/>
    <property type="match status" value="3"/>
</dbReference>
<dbReference type="Pfam" id="PF03464">
    <property type="entry name" value="eRF1_2"/>
    <property type="match status" value="1"/>
</dbReference>
<evidence type="ECO:0000256" key="2">
    <source>
        <dbReference type="ARBA" id="ARBA00010093"/>
    </source>
</evidence>
<reference evidence="9" key="1">
    <citation type="submission" date="2022-11" db="UniProtKB">
        <authorList>
            <consortium name="WormBaseParasite"/>
        </authorList>
    </citation>
    <scope>IDENTIFICATION</scope>
</reference>
<feature type="domain" description="Granulins" evidence="7">
    <location>
        <begin position="186"/>
        <end position="199"/>
    </location>
</feature>
<accession>A0A915CZQ7</accession>
<feature type="compositionally biased region" description="Basic and acidic residues" evidence="5">
    <location>
        <begin position="869"/>
        <end position="882"/>
    </location>
</feature>
<dbReference type="InterPro" id="IPR000118">
    <property type="entry name" value="Granulin"/>
</dbReference>
<dbReference type="PANTHER" id="PTHR12274">
    <property type="entry name" value="GRANULIN"/>
    <property type="match status" value="1"/>
</dbReference>
<dbReference type="SMART" id="SM00277">
    <property type="entry name" value="GRAN"/>
    <property type="match status" value="4"/>
</dbReference>
<dbReference type="Gene3D" id="2.10.25.160">
    <property type="entry name" value="Granulin"/>
    <property type="match status" value="4"/>
</dbReference>
<comment type="similarity">
    <text evidence="2">Belongs to the granulin family.</text>
</comment>
<dbReference type="WBParaSite" id="jg13868">
    <property type="protein sequence ID" value="jg13868"/>
    <property type="gene ID" value="jg13868"/>
</dbReference>
<evidence type="ECO:0000256" key="6">
    <source>
        <dbReference type="SAM" id="SignalP"/>
    </source>
</evidence>
<dbReference type="InterPro" id="IPR037277">
    <property type="entry name" value="Granulin_sf"/>
</dbReference>
<keyword evidence="4" id="KW-1015">Disulfide bond</keyword>
<dbReference type="PROSITE" id="PS00799">
    <property type="entry name" value="GRANULINS"/>
    <property type="match status" value="2"/>
</dbReference>
<keyword evidence="8" id="KW-1185">Reference proteome</keyword>
<evidence type="ECO:0000256" key="5">
    <source>
        <dbReference type="SAM" id="MobiDB-lite"/>
    </source>
</evidence>
<proteinExistence type="inferred from homology"/>
<comment type="subcellular location">
    <subcellularLocation>
        <location evidence="1">Secreted</location>
    </subcellularLocation>
</comment>